<protein>
    <submittedName>
        <fullName evidence="1">Uncharacterized protein</fullName>
    </submittedName>
</protein>
<dbReference type="AlphaFoldDB" id="A0A0E9SYG2"/>
<reference evidence="1" key="1">
    <citation type="submission" date="2014-11" db="EMBL/GenBank/DDBJ databases">
        <authorList>
            <person name="Amaro Gonzalez C."/>
        </authorList>
    </citation>
    <scope>NUCLEOTIDE SEQUENCE</scope>
</reference>
<proteinExistence type="predicted"/>
<evidence type="ECO:0000313" key="1">
    <source>
        <dbReference type="EMBL" id="JAH45710.1"/>
    </source>
</evidence>
<dbReference type="EMBL" id="GBXM01062867">
    <property type="protein sequence ID" value="JAH45710.1"/>
    <property type="molecule type" value="Transcribed_RNA"/>
</dbReference>
<reference evidence="1" key="2">
    <citation type="journal article" date="2015" name="Fish Shellfish Immunol.">
        <title>Early steps in the European eel (Anguilla anguilla)-Vibrio vulnificus interaction in the gills: Role of the RtxA13 toxin.</title>
        <authorList>
            <person name="Callol A."/>
            <person name="Pajuelo D."/>
            <person name="Ebbesson L."/>
            <person name="Teles M."/>
            <person name="MacKenzie S."/>
            <person name="Amaro C."/>
        </authorList>
    </citation>
    <scope>NUCLEOTIDE SEQUENCE</scope>
</reference>
<accession>A0A0E9SYG2</accession>
<organism evidence="1">
    <name type="scientific">Anguilla anguilla</name>
    <name type="common">European freshwater eel</name>
    <name type="synonym">Muraena anguilla</name>
    <dbReference type="NCBI Taxonomy" id="7936"/>
    <lineage>
        <taxon>Eukaryota</taxon>
        <taxon>Metazoa</taxon>
        <taxon>Chordata</taxon>
        <taxon>Craniata</taxon>
        <taxon>Vertebrata</taxon>
        <taxon>Euteleostomi</taxon>
        <taxon>Actinopterygii</taxon>
        <taxon>Neopterygii</taxon>
        <taxon>Teleostei</taxon>
        <taxon>Anguilliformes</taxon>
        <taxon>Anguillidae</taxon>
        <taxon>Anguilla</taxon>
    </lineage>
</organism>
<name>A0A0E9SYG2_ANGAN</name>
<sequence length="44" mass="5420">MPIFTIYFFCNISCLRMFFFNMQCMHSQYSFSKLFFFFTVTCAK</sequence>